<dbReference type="Pfam" id="PF00430">
    <property type="entry name" value="ATP-synt_B"/>
    <property type="match status" value="1"/>
</dbReference>
<keyword evidence="7 13" id="KW-0406">Ion transport</keyword>
<evidence type="ECO:0000313" key="16">
    <source>
        <dbReference type="EMBL" id="SFS17431.1"/>
    </source>
</evidence>
<reference evidence="16 17" key="1">
    <citation type="submission" date="2016-10" db="EMBL/GenBank/DDBJ databases">
        <authorList>
            <person name="de Groot N.N."/>
        </authorList>
    </citation>
    <scope>NUCLEOTIDE SEQUENCE [LARGE SCALE GENOMIC DNA]</scope>
    <source>
        <strain evidence="16 17">DSM 21001</strain>
    </source>
</reference>
<evidence type="ECO:0000256" key="10">
    <source>
        <dbReference type="ARBA" id="ARBA00025198"/>
    </source>
</evidence>
<keyword evidence="8 15" id="KW-0472">Membrane</keyword>
<dbReference type="STRING" id="474950.SAMN05421771_3153"/>
<dbReference type="GO" id="GO:0045259">
    <property type="term" value="C:proton-transporting ATP synthase complex"/>
    <property type="evidence" value="ECO:0007669"/>
    <property type="project" value="UniProtKB-KW"/>
</dbReference>
<keyword evidence="2 13" id="KW-0813">Transport</keyword>
<evidence type="ECO:0000256" key="4">
    <source>
        <dbReference type="ARBA" id="ARBA00022692"/>
    </source>
</evidence>
<comment type="function">
    <text evidence="11">Component of the F(0) channel, it forms part of the peripheral stalk, linking F(1) to F(0). The b'-subunit is a diverged and duplicated form of b found in plants and photosynthetic bacteria.</text>
</comment>
<evidence type="ECO:0000256" key="12">
    <source>
        <dbReference type="ARBA" id="ARBA00037847"/>
    </source>
</evidence>
<keyword evidence="4 13" id="KW-0812">Transmembrane</keyword>
<comment type="subcellular location">
    <subcellularLocation>
        <location evidence="12">Endomembrane system</location>
        <topology evidence="12">Single-pass membrane protein</topology>
    </subcellularLocation>
</comment>
<accession>A0A1I6MP75</accession>
<dbReference type="PANTHER" id="PTHR33445:SF2">
    <property type="entry name" value="ATP SYNTHASE SUBUNIT B', CHLOROPLASTIC"/>
    <property type="match status" value="1"/>
</dbReference>
<keyword evidence="9" id="KW-0066">ATP synthesis</keyword>
<dbReference type="CDD" id="cd06503">
    <property type="entry name" value="ATP-synt_Fo_b"/>
    <property type="match status" value="1"/>
</dbReference>
<feature type="coiled-coil region" evidence="14">
    <location>
        <begin position="52"/>
        <end position="134"/>
    </location>
</feature>
<dbReference type="GO" id="GO:0012505">
    <property type="term" value="C:endomembrane system"/>
    <property type="evidence" value="ECO:0007669"/>
    <property type="project" value="UniProtKB-SubCell"/>
</dbReference>
<evidence type="ECO:0000256" key="7">
    <source>
        <dbReference type="ARBA" id="ARBA00023065"/>
    </source>
</evidence>
<feature type="transmembrane region" description="Helical" evidence="15">
    <location>
        <begin position="12"/>
        <end position="32"/>
    </location>
</feature>
<dbReference type="InterPro" id="IPR050059">
    <property type="entry name" value="ATP_synthase_B_chain"/>
</dbReference>
<keyword evidence="17" id="KW-1185">Reference proteome</keyword>
<evidence type="ECO:0000256" key="5">
    <source>
        <dbReference type="ARBA" id="ARBA00022781"/>
    </source>
</evidence>
<comment type="function">
    <text evidence="10">F(1)F(0) ATP synthase produces ATP from ADP in the presence of a proton or sodium gradient. F-type ATPases consist of two structural domains, F(1) containing the extramembraneous catalytic core and F(0) containing the membrane proton channel, linked together by a central stalk and a peripheral stalk. During catalysis, ATP synthesis in the catalytic domain of F(1) is coupled via a rotary mechanism of the central stalk subunits to proton translocation.</text>
</comment>
<evidence type="ECO:0000256" key="3">
    <source>
        <dbReference type="ARBA" id="ARBA00022547"/>
    </source>
</evidence>
<gene>
    <name evidence="16" type="ORF">SAMN05421771_3153</name>
</gene>
<dbReference type="EMBL" id="FOZL01000001">
    <property type="protein sequence ID" value="SFS17431.1"/>
    <property type="molecule type" value="Genomic_DNA"/>
</dbReference>
<keyword evidence="5 13" id="KW-0375">Hydrogen ion transport</keyword>
<proteinExistence type="inferred from homology"/>
<evidence type="ECO:0000256" key="6">
    <source>
        <dbReference type="ARBA" id="ARBA00022989"/>
    </source>
</evidence>
<comment type="similarity">
    <text evidence="1 13">Belongs to the ATPase B chain family.</text>
</comment>
<evidence type="ECO:0000256" key="11">
    <source>
        <dbReference type="ARBA" id="ARBA00025614"/>
    </source>
</evidence>
<sequence>MDQILNQLGDLVLGSVPTMILFILLVIAYGLLVRRPLDKVLAERRARTSGAIEQAKGAISAAEAETKVYEDKLRAARSEIFSAREAKLKQWNAERDAALEEARTATQQRVAAARAEIERTAATARQQIEALSEALSEQVMRAVLPAGISTEATQ</sequence>
<dbReference type="AlphaFoldDB" id="A0A1I6MP75"/>
<evidence type="ECO:0000313" key="17">
    <source>
        <dbReference type="Proteomes" id="UP000199024"/>
    </source>
</evidence>
<keyword evidence="14" id="KW-0175">Coiled coil</keyword>
<dbReference type="Proteomes" id="UP000199024">
    <property type="component" value="Unassembled WGS sequence"/>
</dbReference>
<keyword evidence="6 15" id="KW-1133">Transmembrane helix</keyword>
<dbReference type="GO" id="GO:0015986">
    <property type="term" value="P:proton motive force-driven ATP synthesis"/>
    <property type="evidence" value="ECO:0007669"/>
    <property type="project" value="InterPro"/>
</dbReference>
<evidence type="ECO:0000256" key="13">
    <source>
        <dbReference type="RuleBase" id="RU003848"/>
    </source>
</evidence>
<organism evidence="16 17">
    <name type="scientific">Granulicella pectinivorans</name>
    <dbReference type="NCBI Taxonomy" id="474950"/>
    <lineage>
        <taxon>Bacteria</taxon>
        <taxon>Pseudomonadati</taxon>
        <taxon>Acidobacteriota</taxon>
        <taxon>Terriglobia</taxon>
        <taxon>Terriglobales</taxon>
        <taxon>Acidobacteriaceae</taxon>
        <taxon>Granulicella</taxon>
    </lineage>
</organism>
<dbReference type="PANTHER" id="PTHR33445">
    <property type="entry name" value="ATP SYNTHASE SUBUNIT B', CHLOROPLASTIC"/>
    <property type="match status" value="1"/>
</dbReference>
<dbReference type="InterPro" id="IPR002146">
    <property type="entry name" value="ATP_synth_b/b'su_bac/chlpt"/>
</dbReference>
<protein>
    <submittedName>
        <fullName evidence="16">F-type H+-transporting ATPase subunit b</fullName>
    </submittedName>
</protein>
<evidence type="ECO:0000256" key="1">
    <source>
        <dbReference type="ARBA" id="ARBA00005513"/>
    </source>
</evidence>
<keyword evidence="3 13" id="KW-0138">CF(0)</keyword>
<evidence type="ECO:0000256" key="15">
    <source>
        <dbReference type="SAM" id="Phobius"/>
    </source>
</evidence>
<evidence type="ECO:0000256" key="8">
    <source>
        <dbReference type="ARBA" id="ARBA00023136"/>
    </source>
</evidence>
<dbReference type="GO" id="GO:0046961">
    <property type="term" value="F:proton-transporting ATPase activity, rotational mechanism"/>
    <property type="evidence" value="ECO:0007669"/>
    <property type="project" value="TreeGrafter"/>
</dbReference>
<dbReference type="RefSeq" id="WP_089840423.1">
    <property type="nucleotide sequence ID" value="NZ_FOZL01000001.1"/>
</dbReference>
<evidence type="ECO:0000256" key="9">
    <source>
        <dbReference type="ARBA" id="ARBA00023310"/>
    </source>
</evidence>
<dbReference type="OrthoDB" id="122870at2"/>
<evidence type="ECO:0000256" key="14">
    <source>
        <dbReference type="SAM" id="Coils"/>
    </source>
</evidence>
<name>A0A1I6MP75_9BACT</name>
<evidence type="ECO:0000256" key="2">
    <source>
        <dbReference type="ARBA" id="ARBA00022448"/>
    </source>
</evidence>